<dbReference type="InterPro" id="IPR000445">
    <property type="entry name" value="HhH_motif"/>
</dbReference>
<dbReference type="InterPro" id="IPR011257">
    <property type="entry name" value="DNA_glycosylase"/>
</dbReference>
<keyword evidence="13" id="KW-0326">Glycosidase</keyword>
<dbReference type="Pfam" id="PF00730">
    <property type="entry name" value="HhH-GPD"/>
    <property type="match status" value="1"/>
</dbReference>
<reference evidence="15 16" key="1">
    <citation type="submission" date="2018-11" db="EMBL/GenBank/DDBJ databases">
        <title>Draft genome sequence of Ferruginibacter sp. BO-59.</title>
        <authorList>
            <person name="Im W.T."/>
        </authorList>
    </citation>
    <scope>NUCLEOTIDE SEQUENCE [LARGE SCALE GENOMIC DNA]</scope>
    <source>
        <strain evidence="15 16">BO-59</strain>
    </source>
</reference>
<evidence type="ECO:0000256" key="1">
    <source>
        <dbReference type="ARBA" id="ARBA00000843"/>
    </source>
</evidence>
<dbReference type="EMBL" id="RJJR01000002">
    <property type="protein sequence ID" value="RNI38993.1"/>
    <property type="molecule type" value="Genomic_DNA"/>
</dbReference>
<feature type="domain" description="HhH-GPD" evidence="14">
    <location>
        <begin position="40"/>
        <end position="191"/>
    </location>
</feature>
<evidence type="ECO:0000256" key="9">
    <source>
        <dbReference type="ARBA" id="ARBA00022801"/>
    </source>
</evidence>
<comment type="caution">
    <text evidence="15">The sequence shown here is derived from an EMBL/GenBank/DDBJ whole genome shotgun (WGS) entry which is preliminary data.</text>
</comment>
<comment type="similarity">
    <text evidence="4">Belongs to the Nth/MutY family.</text>
</comment>
<keyword evidence="12" id="KW-0234">DNA repair</keyword>
<evidence type="ECO:0000256" key="13">
    <source>
        <dbReference type="ARBA" id="ARBA00023295"/>
    </source>
</evidence>
<dbReference type="SMART" id="SM00478">
    <property type="entry name" value="ENDO3c"/>
    <property type="match status" value="1"/>
</dbReference>
<accession>A0A3M9NP92</accession>
<dbReference type="Gene3D" id="1.10.1670.10">
    <property type="entry name" value="Helix-hairpin-Helix base-excision DNA repair enzymes (C-terminal)"/>
    <property type="match status" value="1"/>
</dbReference>
<dbReference type="GO" id="GO:0032357">
    <property type="term" value="F:oxidized purine DNA binding"/>
    <property type="evidence" value="ECO:0007669"/>
    <property type="project" value="TreeGrafter"/>
</dbReference>
<dbReference type="EC" id="3.2.2.31" evidence="5"/>
<dbReference type="GO" id="GO:0006284">
    <property type="term" value="P:base-excision repair"/>
    <property type="evidence" value="ECO:0007669"/>
    <property type="project" value="InterPro"/>
</dbReference>
<evidence type="ECO:0000256" key="12">
    <source>
        <dbReference type="ARBA" id="ARBA00023204"/>
    </source>
</evidence>
<dbReference type="InterPro" id="IPR005760">
    <property type="entry name" value="A/G_AdeGlyc_MutY"/>
</dbReference>
<dbReference type="PANTHER" id="PTHR42944:SF1">
    <property type="entry name" value="ADENINE DNA GLYCOSYLASE"/>
    <property type="match status" value="1"/>
</dbReference>
<dbReference type="GO" id="GO:0046872">
    <property type="term" value="F:metal ion binding"/>
    <property type="evidence" value="ECO:0007669"/>
    <property type="project" value="UniProtKB-KW"/>
</dbReference>
<gene>
    <name evidence="15" type="primary">mutY</name>
    <name evidence="15" type="ORF">EFY79_04865</name>
</gene>
<comment type="function">
    <text evidence="3">Adenine glycosylase active on G-A mispairs. MutY also corrects error-prone DNA synthesis past GO lesions which are due to the oxidatively damaged form of guanine: 7,8-dihydro-8-oxoguanine (8-oxo-dGTP).</text>
</comment>
<dbReference type="GO" id="GO:0034039">
    <property type="term" value="F:8-oxo-7,8-dihydroguanine DNA N-glycosylase activity"/>
    <property type="evidence" value="ECO:0007669"/>
    <property type="project" value="TreeGrafter"/>
</dbReference>
<dbReference type="InterPro" id="IPR029119">
    <property type="entry name" value="MutY_C"/>
</dbReference>
<dbReference type="SUPFAM" id="SSF48150">
    <property type="entry name" value="DNA-glycosylase"/>
    <property type="match status" value="1"/>
</dbReference>
<dbReference type="InterPro" id="IPR003265">
    <property type="entry name" value="HhH-GPD_domain"/>
</dbReference>
<dbReference type="GO" id="GO:0006298">
    <property type="term" value="P:mismatch repair"/>
    <property type="evidence" value="ECO:0007669"/>
    <property type="project" value="TreeGrafter"/>
</dbReference>
<sequence>MENLKFFSKTLLRWNQYENTRQMPWKGESNPFRVWISEIILQQTRVQQGLDYYNRFIKAFPDIKSLATADEKEVYKLWEGLGYYSRCKNLMLSAKQIYYERNGEFPRNYEEIIALKGIGSYTAAAIASFAFNLPYAVLDGNVFRVLSRFFGIEIPVNTTEGKKYYGKLAQSLLDKKNPGIYNQALMDFGAVVCKPAAPLCLECPFQKKCIAFQQKKVSVLPVNTKKLTLKNRFFNYLLVHYKNTFYVHKRTDKDIWENLYEFILLETDELLNEKAVKEQIRQILNPGNYTINFISAEKSQRLTHQIITGRFIHIEVNEPVFYKDYFPADKSQLELLPFPKLVTSYLKDKNVSLN</sequence>
<dbReference type="InterPro" id="IPR044298">
    <property type="entry name" value="MIG/MutY"/>
</dbReference>
<evidence type="ECO:0000256" key="3">
    <source>
        <dbReference type="ARBA" id="ARBA00002933"/>
    </source>
</evidence>
<evidence type="ECO:0000313" key="16">
    <source>
        <dbReference type="Proteomes" id="UP000267223"/>
    </source>
</evidence>
<dbReference type="GO" id="GO:0000701">
    <property type="term" value="F:purine-specific mismatch base pair DNA N-glycosylase activity"/>
    <property type="evidence" value="ECO:0007669"/>
    <property type="project" value="UniProtKB-EC"/>
</dbReference>
<dbReference type="CDD" id="cd03431">
    <property type="entry name" value="NUDIX_DNA_Glycosylase_C-MutY"/>
    <property type="match status" value="1"/>
</dbReference>
<evidence type="ECO:0000256" key="7">
    <source>
        <dbReference type="ARBA" id="ARBA00022723"/>
    </source>
</evidence>
<evidence type="ECO:0000256" key="11">
    <source>
        <dbReference type="ARBA" id="ARBA00023014"/>
    </source>
</evidence>
<dbReference type="Pfam" id="PF00633">
    <property type="entry name" value="HHH"/>
    <property type="match status" value="1"/>
</dbReference>
<evidence type="ECO:0000259" key="14">
    <source>
        <dbReference type="SMART" id="SM00478"/>
    </source>
</evidence>
<dbReference type="RefSeq" id="WP_123119558.1">
    <property type="nucleotide sequence ID" value="NZ_RJJR01000002.1"/>
</dbReference>
<keyword evidence="7" id="KW-0479">Metal-binding</keyword>
<keyword evidence="8" id="KW-0227">DNA damage</keyword>
<comment type="catalytic activity">
    <reaction evidence="1">
        <text>Hydrolyzes free adenine bases from 7,8-dihydro-8-oxoguanine:adenine mismatched double-stranded DNA, leaving an apurinic site.</text>
        <dbReference type="EC" id="3.2.2.31"/>
    </reaction>
</comment>
<keyword evidence="10" id="KW-0408">Iron</keyword>
<dbReference type="GO" id="GO:0035485">
    <property type="term" value="F:adenine/guanine mispair binding"/>
    <property type="evidence" value="ECO:0007669"/>
    <property type="project" value="TreeGrafter"/>
</dbReference>
<evidence type="ECO:0000256" key="10">
    <source>
        <dbReference type="ARBA" id="ARBA00023004"/>
    </source>
</evidence>
<keyword evidence="11" id="KW-0411">Iron-sulfur</keyword>
<evidence type="ECO:0000256" key="5">
    <source>
        <dbReference type="ARBA" id="ARBA00012045"/>
    </source>
</evidence>
<evidence type="ECO:0000256" key="2">
    <source>
        <dbReference type="ARBA" id="ARBA00001966"/>
    </source>
</evidence>
<evidence type="ECO:0000256" key="6">
    <source>
        <dbReference type="ARBA" id="ARBA00022023"/>
    </source>
</evidence>
<comment type="cofactor">
    <cofactor evidence="2">
        <name>[4Fe-4S] cluster</name>
        <dbReference type="ChEBI" id="CHEBI:49883"/>
    </cofactor>
</comment>
<name>A0A3M9NP92_9BACT</name>
<dbReference type="Proteomes" id="UP000267223">
    <property type="component" value="Unassembled WGS sequence"/>
</dbReference>
<dbReference type="OrthoDB" id="9802365at2"/>
<dbReference type="GO" id="GO:0051536">
    <property type="term" value="F:iron-sulfur cluster binding"/>
    <property type="evidence" value="ECO:0007669"/>
    <property type="project" value="UniProtKB-KW"/>
</dbReference>
<evidence type="ECO:0000256" key="8">
    <source>
        <dbReference type="ARBA" id="ARBA00022763"/>
    </source>
</evidence>
<dbReference type="Gene3D" id="1.10.340.30">
    <property type="entry name" value="Hypothetical protein, domain 2"/>
    <property type="match status" value="1"/>
</dbReference>
<keyword evidence="16" id="KW-1185">Reference proteome</keyword>
<protein>
    <recommendedName>
        <fullName evidence="6">Adenine DNA glycosylase</fullName>
        <ecNumber evidence="5">3.2.2.31</ecNumber>
    </recommendedName>
</protein>
<organism evidence="15 16">
    <name type="scientific">Hanamia caeni</name>
    <dbReference type="NCBI Taxonomy" id="2294116"/>
    <lineage>
        <taxon>Bacteria</taxon>
        <taxon>Pseudomonadati</taxon>
        <taxon>Bacteroidota</taxon>
        <taxon>Chitinophagia</taxon>
        <taxon>Chitinophagales</taxon>
        <taxon>Chitinophagaceae</taxon>
        <taxon>Hanamia</taxon>
    </lineage>
</organism>
<evidence type="ECO:0000256" key="4">
    <source>
        <dbReference type="ARBA" id="ARBA00008343"/>
    </source>
</evidence>
<dbReference type="CDD" id="cd00056">
    <property type="entry name" value="ENDO3c"/>
    <property type="match status" value="1"/>
</dbReference>
<keyword evidence="9" id="KW-0378">Hydrolase</keyword>
<dbReference type="AlphaFoldDB" id="A0A3M9NP92"/>
<evidence type="ECO:0000313" key="15">
    <source>
        <dbReference type="EMBL" id="RNI38993.1"/>
    </source>
</evidence>
<dbReference type="PANTHER" id="PTHR42944">
    <property type="entry name" value="ADENINE DNA GLYCOSYLASE"/>
    <property type="match status" value="1"/>
</dbReference>
<dbReference type="InterPro" id="IPR023170">
    <property type="entry name" value="HhH_base_excis_C"/>
</dbReference>
<proteinExistence type="inferred from homology"/>
<dbReference type="NCBIfam" id="TIGR01084">
    <property type="entry name" value="mutY"/>
    <property type="match status" value="1"/>
</dbReference>